<dbReference type="PANTHER" id="PTHR43318:SF1">
    <property type="entry name" value="POLYSACCHARIDE BIOSYNTHESIS PROTEIN EPSC-RELATED"/>
    <property type="match status" value="1"/>
</dbReference>
<gene>
    <name evidence="4" type="ORF">SAMN05421791_103239</name>
</gene>
<evidence type="ECO:0000313" key="4">
    <source>
        <dbReference type="EMBL" id="SDG16163.1"/>
    </source>
</evidence>
<feature type="domain" description="Polysaccharide biosynthesis protein CapD-like" evidence="3">
    <location>
        <begin position="300"/>
        <end position="582"/>
    </location>
</feature>
<feature type="transmembrane region" description="Helical" evidence="2">
    <location>
        <begin position="118"/>
        <end position="139"/>
    </location>
</feature>
<comment type="similarity">
    <text evidence="1">Belongs to the polysaccharide synthase family.</text>
</comment>
<dbReference type="RefSeq" id="WP_245694814.1">
    <property type="nucleotide sequence ID" value="NZ_FNCK01000003.1"/>
</dbReference>
<feature type="transmembrane region" description="Helical" evidence="2">
    <location>
        <begin position="160"/>
        <end position="176"/>
    </location>
</feature>
<dbReference type="CDD" id="cd05237">
    <property type="entry name" value="UDP_invert_4-6DH_SDR_e"/>
    <property type="match status" value="1"/>
</dbReference>
<dbReference type="InterPro" id="IPR003869">
    <property type="entry name" value="Polysac_CapD-like"/>
</dbReference>
<dbReference type="Pfam" id="PF02719">
    <property type="entry name" value="Polysacc_synt_2"/>
    <property type="match status" value="1"/>
</dbReference>
<dbReference type="Proteomes" id="UP000199708">
    <property type="component" value="Unassembled WGS sequence"/>
</dbReference>
<dbReference type="InterPro" id="IPR036291">
    <property type="entry name" value="NAD(P)-bd_dom_sf"/>
</dbReference>
<evidence type="ECO:0000313" key="5">
    <source>
        <dbReference type="Proteomes" id="UP000199708"/>
    </source>
</evidence>
<keyword evidence="2" id="KW-0812">Transmembrane</keyword>
<dbReference type="Gene3D" id="3.40.50.720">
    <property type="entry name" value="NAD(P)-binding Rossmann-like Domain"/>
    <property type="match status" value="2"/>
</dbReference>
<dbReference type="STRING" id="120956.SAMN05421791_103239"/>
<dbReference type="Pfam" id="PF13727">
    <property type="entry name" value="CoA_binding_3"/>
    <property type="match status" value="1"/>
</dbReference>
<keyword evidence="2" id="KW-0472">Membrane</keyword>
<proteinExistence type="inferred from homology"/>
<keyword evidence="2" id="KW-1133">Transmembrane helix</keyword>
<evidence type="ECO:0000259" key="3">
    <source>
        <dbReference type="Pfam" id="PF02719"/>
    </source>
</evidence>
<feature type="transmembrane region" description="Helical" evidence="2">
    <location>
        <begin position="57"/>
        <end position="76"/>
    </location>
</feature>
<accession>A0A1G7RZF3</accession>
<feature type="transmembrane region" description="Helical" evidence="2">
    <location>
        <begin position="88"/>
        <end position="112"/>
    </location>
</feature>
<dbReference type="InterPro" id="IPR051203">
    <property type="entry name" value="Polysaccharide_Synthase-Rel"/>
</dbReference>
<protein>
    <submittedName>
        <fullName evidence="4">NDP-sugar epimerase, includes UDP-GlcNAc-inverting 4,6-dehydratase FlaA1 and capsular polysaccharide biosynthesis protein EpsC</fullName>
    </submittedName>
</protein>
<dbReference type="PANTHER" id="PTHR43318">
    <property type="entry name" value="UDP-N-ACETYLGLUCOSAMINE 4,6-DEHYDRATASE"/>
    <property type="match status" value="1"/>
</dbReference>
<dbReference type="SUPFAM" id="SSF51735">
    <property type="entry name" value="NAD(P)-binding Rossmann-fold domains"/>
    <property type="match status" value="2"/>
</dbReference>
<sequence length="626" mass="70205">MLKRQEEVSRRFVQWVEKLPLIHKRLIWAMSDFVSFGIATTISLIIFLGILKVPVTFYLGHLVLSFLFYFFICKYLRVESRIKRYATMIDIISLFLIVLFANLMSGLVLSIVIKWISFRYLVIVAGFSGLFIVGLRFLWQIIYLSKNKISHKNTKDRENIVLIGAGDGGSLFMHTYQRHPRNEKVIAILDEDPAKRGMNIGGVEVVGSLEKLPALVDGYHVSKAVIAIPSLKPEKYEAILGFCNELGVRVYNMPPVEDVLLGIHQPKGTMREIKISDLLGRKEVELDETAMRKELEGKTILITGAGGSIGSEIVRQVSKHNPAKVILLGHGENSIYLIYHEMIKTKNESMIQYIPIIADIQDYERIVEILKEYQPDIIYHAAAHKHVPLMESNPVEAFKNNILGTYNVARAVDQAKVAKMVMISTDKAVNPPNIMGATKRVAELIITGMNQQSKSTYCAVRFGNVLGSRGSVVPAFKKQIAAGGPVSVTDFRMIRYFMTIPEASQLVIFAGTFSNDGEVFILDMGEPVKILDLAKKMILLSGHTIEDIGIRETGIRPGEKLYEELLTSSELVENKLNDQLFVGKVASIPLEETLAFVESLKEFVHQPKIMKEKIIKFANDSAKYGG</sequence>
<keyword evidence="5" id="KW-1185">Reference proteome</keyword>
<evidence type="ECO:0000256" key="1">
    <source>
        <dbReference type="ARBA" id="ARBA00007430"/>
    </source>
</evidence>
<evidence type="ECO:0000256" key="2">
    <source>
        <dbReference type="SAM" id="Phobius"/>
    </source>
</evidence>
<dbReference type="EMBL" id="FNCK01000003">
    <property type="protein sequence ID" value="SDG16163.1"/>
    <property type="molecule type" value="Genomic_DNA"/>
</dbReference>
<name>A0A1G7RZF3_9LACT</name>
<reference evidence="4 5" key="1">
    <citation type="submission" date="2016-10" db="EMBL/GenBank/DDBJ databases">
        <authorList>
            <person name="de Groot N.N."/>
        </authorList>
    </citation>
    <scope>NUCLEOTIDE SEQUENCE [LARGE SCALE GENOMIC DNA]</scope>
    <source>
        <strain evidence="4 5">ATCC BAA-466</strain>
    </source>
</reference>
<organism evidence="4 5">
    <name type="scientific">Facklamia miroungae</name>
    <dbReference type="NCBI Taxonomy" id="120956"/>
    <lineage>
        <taxon>Bacteria</taxon>
        <taxon>Bacillati</taxon>
        <taxon>Bacillota</taxon>
        <taxon>Bacilli</taxon>
        <taxon>Lactobacillales</taxon>
        <taxon>Aerococcaceae</taxon>
        <taxon>Facklamia</taxon>
    </lineage>
</organism>
<feature type="transmembrane region" description="Helical" evidence="2">
    <location>
        <begin position="26"/>
        <end position="51"/>
    </location>
</feature>
<dbReference type="AlphaFoldDB" id="A0A1G7RZF3"/>